<feature type="domain" description="Phosphodiester glycosidase" evidence="3">
    <location>
        <begin position="237"/>
        <end position="406"/>
    </location>
</feature>
<keyword evidence="2" id="KW-0472">Membrane</keyword>
<proteinExistence type="predicted"/>
<evidence type="ECO:0000256" key="1">
    <source>
        <dbReference type="SAM" id="Coils"/>
    </source>
</evidence>
<gene>
    <name evidence="5" type="ORF">US62_C0020G0005</name>
</gene>
<keyword evidence="2" id="KW-1133">Transmembrane helix</keyword>
<dbReference type="InterPro" id="IPR024478">
    <property type="entry name" value="HlyB_4HB_MCP"/>
</dbReference>
<feature type="coiled-coil region" evidence="1">
    <location>
        <begin position="63"/>
        <end position="109"/>
    </location>
</feature>
<feature type="transmembrane region" description="Helical" evidence="2">
    <location>
        <begin position="21"/>
        <end position="40"/>
    </location>
</feature>
<evidence type="ECO:0000259" key="3">
    <source>
        <dbReference type="Pfam" id="PF09992"/>
    </source>
</evidence>
<dbReference type="Proteomes" id="UP000034603">
    <property type="component" value="Unassembled WGS sequence"/>
</dbReference>
<dbReference type="AlphaFoldDB" id="A0A0G0HRS4"/>
<accession>A0A0G0HRS4</accession>
<dbReference type="Pfam" id="PF12729">
    <property type="entry name" value="4HB_MCP_1"/>
    <property type="match status" value="1"/>
</dbReference>
<name>A0A0G0HRS4_9BACT</name>
<reference evidence="5 6" key="1">
    <citation type="journal article" date="2015" name="Nature">
        <title>rRNA introns, odd ribosomes, and small enigmatic genomes across a large radiation of phyla.</title>
        <authorList>
            <person name="Brown C.T."/>
            <person name="Hug L.A."/>
            <person name="Thomas B.C."/>
            <person name="Sharon I."/>
            <person name="Castelle C.J."/>
            <person name="Singh A."/>
            <person name="Wilkins M.J."/>
            <person name="Williams K.H."/>
            <person name="Banfield J.F."/>
        </authorList>
    </citation>
    <scope>NUCLEOTIDE SEQUENCE [LARGE SCALE GENOMIC DNA]</scope>
</reference>
<feature type="domain" description="Chemotaxis methyl-accepting receptor HlyB-like 4HB MCP" evidence="4">
    <location>
        <begin position="19"/>
        <end position="126"/>
    </location>
</feature>
<dbReference type="EMBL" id="LBTR01000020">
    <property type="protein sequence ID" value="KKQ44952.1"/>
    <property type="molecule type" value="Genomic_DNA"/>
</dbReference>
<evidence type="ECO:0008006" key="7">
    <source>
        <dbReference type="Google" id="ProtNLM"/>
    </source>
</evidence>
<keyword evidence="2" id="KW-0812">Transmembrane</keyword>
<comment type="caution">
    <text evidence="5">The sequence shown here is derived from an EMBL/GenBank/DDBJ whole genome shotgun (WGS) entry which is preliminary data.</text>
</comment>
<protein>
    <recommendedName>
        <fullName evidence="7">Phosphodiester glycosidase domain-containing protein</fullName>
    </recommendedName>
</protein>
<evidence type="ECO:0000313" key="6">
    <source>
        <dbReference type="Proteomes" id="UP000034603"/>
    </source>
</evidence>
<dbReference type="InterPro" id="IPR018711">
    <property type="entry name" value="NAGPA"/>
</dbReference>
<organism evidence="5 6">
    <name type="scientific">Candidatus Woesebacteria bacterium GW2011_GWA1_37_8</name>
    <dbReference type="NCBI Taxonomy" id="1618546"/>
    <lineage>
        <taxon>Bacteria</taxon>
        <taxon>Candidatus Woeseibacteriota</taxon>
    </lineage>
</organism>
<dbReference type="Pfam" id="PF09992">
    <property type="entry name" value="NAGPA"/>
    <property type="match status" value="1"/>
</dbReference>
<sequence length="409" mass="44150">MGLKFRKNKIASAKLPKDKHIFVILFLIAAIGAMLFLYYGKIQSLQSSLSSAYSEKDKNYQELTKIATDLDTLKKEYDTLKNEDQKKKNDELKKNIDEIEKTYDRAVGIYEDILALKEKGGKTTELDKLFAESLKQLSDQKYADADKTLTTLATKIKEEETKFAATFTIPANVAASNTPPGTGYSRQTVSTDSGNFMVSMVAGDLGSTKVIVDTASDSDCSNNCPVLPLATYVSRSGAYAGVNGSYFCPASYPTCAGKTNTYDLLLMNKNKNYFNSDNNVYSNNPAVIFGGSYVRFVGAASSWGRDTGIDSMISNYPLLVSGGNIASGSASDPKMTSKGARSFVANKGNTVYIGVVHSATVPESAKALKALGMENALNLDDGGSTALWSGGYKVGPGRELPNVILFIKR</sequence>
<evidence type="ECO:0000259" key="4">
    <source>
        <dbReference type="Pfam" id="PF12729"/>
    </source>
</evidence>
<evidence type="ECO:0000313" key="5">
    <source>
        <dbReference type="EMBL" id="KKQ44952.1"/>
    </source>
</evidence>
<evidence type="ECO:0000256" key="2">
    <source>
        <dbReference type="SAM" id="Phobius"/>
    </source>
</evidence>
<keyword evidence="1" id="KW-0175">Coiled coil</keyword>